<accession>A0A0F9RY06</accession>
<evidence type="ECO:0000313" key="1">
    <source>
        <dbReference type="EMBL" id="KKN61325.1"/>
    </source>
</evidence>
<sequence length="161" mass="18827">MKLSHKQTLPIIEAVKQKVKNSDVYKDLCREIGVDESIIFLVPMAFADLDVSARTEKGCIYFNYNLLDDFNQNDHYMIHELEHWRQQCFGDGPTKGSNNSEDYLDNEYEQEGFQTQTEYLSETRDDQAAVNYVEQVLNHHDVDDDDKAKRRKDLLNMAQQV</sequence>
<comment type="caution">
    <text evidence="1">The sequence shown here is derived from an EMBL/GenBank/DDBJ whole genome shotgun (WGS) entry which is preliminary data.</text>
</comment>
<reference evidence="1" key="1">
    <citation type="journal article" date="2015" name="Nature">
        <title>Complex archaea that bridge the gap between prokaryotes and eukaryotes.</title>
        <authorList>
            <person name="Spang A."/>
            <person name="Saw J.H."/>
            <person name="Jorgensen S.L."/>
            <person name="Zaremba-Niedzwiedzka K."/>
            <person name="Martijn J."/>
            <person name="Lind A.E."/>
            <person name="van Eijk R."/>
            <person name="Schleper C."/>
            <person name="Guy L."/>
            <person name="Ettema T.J."/>
        </authorList>
    </citation>
    <scope>NUCLEOTIDE SEQUENCE</scope>
</reference>
<protein>
    <submittedName>
        <fullName evidence="1">Uncharacterized protein</fullName>
    </submittedName>
</protein>
<dbReference type="EMBL" id="LAZR01000662">
    <property type="protein sequence ID" value="KKN61325.1"/>
    <property type="molecule type" value="Genomic_DNA"/>
</dbReference>
<name>A0A0F9RY06_9ZZZZ</name>
<organism evidence="1">
    <name type="scientific">marine sediment metagenome</name>
    <dbReference type="NCBI Taxonomy" id="412755"/>
    <lineage>
        <taxon>unclassified sequences</taxon>
        <taxon>metagenomes</taxon>
        <taxon>ecological metagenomes</taxon>
    </lineage>
</organism>
<gene>
    <name evidence="1" type="ORF">LCGC14_0523160</name>
</gene>
<dbReference type="AlphaFoldDB" id="A0A0F9RY06"/>
<proteinExistence type="predicted"/>